<evidence type="ECO:0000313" key="1">
    <source>
        <dbReference type="EMBL" id="GHH26032.1"/>
    </source>
</evidence>
<accession>A0ABQ3LUB9</accession>
<proteinExistence type="predicted"/>
<sequence length="103" mass="11495">MLFLLASLVSISAPFTYHQARELAFQTPYALDAKRRGADVAARKGDWDHDGWTFRLFARNCTSPSCLVGWVHVNRATGAITDPVAEKPISSQHLTLIEANLRR</sequence>
<dbReference type="EMBL" id="BNAQ01000011">
    <property type="protein sequence ID" value="GHH26032.1"/>
    <property type="molecule type" value="Genomic_DNA"/>
</dbReference>
<reference evidence="2" key="1">
    <citation type="journal article" date="2019" name="Int. J. Syst. Evol. Microbiol.">
        <title>The Global Catalogue of Microorganisms (GCM) 10K type strain sequencing project: providing services to taxonomists for standard genome sequencing and annotation.</title>
        <authorList>
            <consortium name="The Broad Institute Genomics Platform"/>
            <consortium name="The Broad Institute Genome Sequencing Center for Infectious Disease"/>
            <person name="Wu L."/>
            <person name="Ma J."/>
        </authorList>
    </citation>
    <scope>NUCLEOTIDE SEQUENCE [LARGE SCALE GENOMIC DNA]</scope>
    <source>
        <strain evidence="2">CGMCC 1.8957</strain>
    </source>
</reference>
<keyword evidence="2" id="KW-1185">Reference proteome</keyword>
<protein>
    <submittedName>
        <fullName evidence="1">Uncharacterized protein</fullName>
    </submittedName>
</protein>
<name>A0ABQ3LUB9_9SPHN</name>
<evidence type="ECO:0000313" key="2">
    <source>
        <dbReference type="Proteomes" id="UP000652430"/>
    </source>
</evidence>
<comment type="caution">
    <text evidence="1">The sequence shown here is derived from an EMBL/GenBank/DDBJ whole genome shotgun (WGS) entry which is preliminary data.</text>
</comment>
<organism evidence="1 2">
    <name type="scientific">Sphingomonas glacialis</name>
    <dbReference type="NCBI Taxonomy" id="658225"/>
    <lineage>
        <taxon>Bacteria</taxon>
        <taxon>Pseudomonadati</taxon>
        <taxon>Pseudomonadota</taxon>
        <taxon>Alphaproteobacteria</taxon>
        <taxon>Sphingomonadales</taxon>
        <taxon>Sphingomonadaceae</taxon>
        <taxon>Sphingomonas</taxon>
    </lineage>
</organism>
<gene>
    <name evidence="1" type="ORF">GCM10008023_40110</name>
</gene>
<dbReference type="Proteomes" id="UP000652430">
    <property type="component" value="Unassembled WGS sequence"/>
</dbReference>